<name>A0A1L0FLB7_9ASCO</name>
<feature type="compositionally biased region" description="Acidic residues" evidence="10">
    <location>
        <begin position="965"/>
        <end position="977"/>
    </location>
</feature>
<feature type="domain" description="Bromo" evidence="11">
    <location>
        <begin position="1233"/>
        <end position="1302"/>
    </location>
</feature>
<dbReference type="SMART" id="SM00487">
    <property type="entry name" value="DEXDc"/>
    <property type="match status" value="1"/>
</dbReference>
<evidence type="ECO:0000256" key="6">
    <source>
        <dbReference type="ARBA" id="ARBA00023117"/>
    </source>
</evidence>
<evidence type="ECO:0000259" key="12">
    <source>
        <dbReference type="PROSITE" id="PS51192"/>
    </source>
</evidence>
<keyword evidence="3" id="KW-0378">Hydrolase</keyword>
<dbReference type="Pfam" id="PF00176">
    <property type="entry name" value="SNF2-rel_dom"/>
    <property type="match status" value="1"/>
</dbReference>
<sequence>MSENITTNMEENITIPFPKNQSQSHTLIKRYHDLINLDLSADEAKNSKKVFECNNIESTLRQISLDEQRYNKITEDINNHMNSNEHFDNSFDVHLLQEQIKNLQNLSAEQSISEVIEVNEQANDLLIPDINNFYDIVKYLNLDTVLLKNINNDPALQTDAKTELEVSKNIADRIFYLENLPANLGSVSLDDCLELNTQSELPKNIDHFKIKAAIELKSLQLLTFQKNLRKKIIEKSLNDVISHSSIFQSPLYSKQRRTQHIKNRTVVKHTTKLLEEIDEQRKQAQIKKIKIKHKEEISNMMNVFGNVEGVDFGRSSTDSKKKLLDKSDSIRTFISSSNYHQYLEKEEQRRTERNAKKRLEALKMNDEEAYMKLIDHTKDTRITHLLKQTNVFLDSLADAVRAQQKSQSDDQNTKEFDDDDREKRDYYSAAHKIKEPIEKQASILVGGTLKPYQLKGLEWMVSLYNNKLNGILADEMGLGKTIQSISLITYLYDVKKEKLPFLVIVPLSTITNWTLEFEKWAPSLRTVVYKGSPNQRKEMSYQIRSGNFDVVLTTYEYIIKDKALLARPVWAHMIIDEGHRMKNSQSKLSFTLSNFYKTKNRLILTGTPLQNNLPELWALLNFVLPKIFKSSQTFTEWFNTPFANSGTAEKLTLTEEETLLVIRRLHMVLRPFLLRRLKKDVEKDLPDKVEKIVKCNMSAIQKTLYSQMVKYNAFYLGEDEIKDDGVAKKSNGVKGLNNRIMQLKKIVNHPFVFEEVEERLNPTKRWDTPLLMRTSGKFELLDKVLDKFKATGHRCLLFFQMTSVMNIMEDFLRMKNMKYMRLDGSTKADDRTSMLKEFNAPDSEYFCFLLSTRAGGLGLNLQTADTVIIFDSDWNPHQDLQAQDRAHRIGQKNEVRILRLITTDSVEEAILQRATQKLDIDGKVIQAGKFNNDATNEERENFLKQLLDAEAKREASQALGKTPDAAEDENNEEDEDSELNKMMARNEDERILFDQMDRDRKQAAIDLAIKEGKPHPEPRLITASELPEVFTTDVSAHFNPPEVEEVLGSRKRKIIRYDDGISETRWLKAIDNEEDLDEVIARAERRRNGAHADVVDLSENENEFEDDYIPDEDEEELKPKKRGRKPKVVDEVNSVKQPKKRGRKKKIALPDDDEDDHIDEIPVEPIKRSSRKRSSVPSYKGLEDGLDIEEELEPVPVKRKGPPPKPKATQGGLAGAILEYLIPVLRRKKDVKKTYKLTDIFETLPDKKELPEYYSIITSPVSLEEIIEACNKPDTTLEQVKDLFDTMFQNAQTYNPEGSWVYNDAELLRSVVTKEWEKVEDIYKGVF</sequence>
<evidence type="ECO:0000313" key="15">
    <source>
        <dbReference type="Proteomes" id="UP000183365"/>
    </source>
</evidence>
<dbReference type="InterPro" id="IPR000330">
    <property type="entry name" value="SNF2_N"/>
</dbReference>
<dbReference type="SMART" id="SM00490">
    <property type="entry name" value="HELICc"/>
    <property type="match status" value="1"/>
</dbReference>
<dbReference type="InterPro" id="IPR029295">
    <property type="entry name" value="SnAC"/>
</dbReference>
<keyword evidence="15" id="KW-1185">Reference proteome</keyword>
<feature type="compositionally biased region" description="Acidic residues" evidence="10">
    <location>
        <begin position="1096"/>
        <end position="1116"/>
    </location>
</feature>
<feature type="compositionally biased region" description="Basic and acidic residues" evidence="10">
    <location>
        <begin position="407"/>
        <end position="422"/>
    </location>
</feature>
<keyword evidence="9" id="KW-0175">Coiled coil</keyword>
<dbReference type="PROSITE" id="PS51194">
    <property type="entry name" value="HELICASE_CTER"/>
    <property type="match status" value="1"/>
</dbReference>
<dbReference type="PROSITE" id="PS51192">
    <property type="entry name" value="HELICASE_ATP_BIND_1"/>
    <property type="match status" value="1"/>
</dbReference>
<dbReference type="FunFam" id="3.40.50.300:FF:000843">
    <property type="entry name" value="Chromatin structure-remodeling complex subunit snf21"/>
    <property type="match status" value="1"/>
</dbReference>
<feature type="compositionally biased region" description="Acidic residues" evidence="10">
    <location>
        <begin position="1184"/>
        <end position="1193"/>
    </location>
</feature>
<dbReference type="Pfam" id="PF00271">
    <property type="entry name" value="Helicase_C"/>
    <property type="match status" value="1"/>
</dbReference>
<dbReference type="GO" id="GO:0006338">
    <property type="term" value="P:chromatin remodeling"/>
    <property type="evidence" value="ECO:0007669"/>
    <property type="project" value="UniProtKB-ARBA"/>
</dbReference>
<keyword evidence="2" id="KW-0547">Nucleotide-binding</keyword>
<dbReference type="SUPFAM" id="SSF47370">
    <property type="entry name" value="Bromodomain"/>
    <property type="match status" value="1"/>
</dbReference>
<protein>
    <submittedName>
        <fullName evidence="14">Related to Nuclear protein STH1/NPS1</fullName>
    </submittedName>
</protein>
<feature type="compositionally biased region" description="Basic residues" evidence="10">
    <location>
        <begin position="1137"/>
        <end position="1147"/>
    </location>
</feature>
<feature type="compositionally biased region" description="Acidic residues" evidence="10">
    <location>
        <begin position="1150"/>
        <end position="1162"/>
    </location>
</feature>
<keyword evidence="5" id="KW-0067">ATP-binding</keyword>
<dbReference type="PROSITE" id="PS50014">
    <property type="entry name" value="BROMODOMAIN_2"/>
    <property type="match status" value="1"/>
</dbReference>
<accession>A0A1L0FLB7</accession>
<dbReference type="Pfam" id="PF14619">
    <property type="entry name" value="SnAC"/>
    <property type="match status" value="1"/>
</dbReference>
<feature type="region of interest" description="Disordered" evidence="10">
    <location>
        <begin position="953"/>
        <end position="978"/>
    </location>
</feature>
<dbReference type="Gene3D" id="3.40.50.10810">
    <property type="entry name" value="Tandem AAA-ATPase domain"/>
    <property type="match status" value="1"/>
</dbReference>
<dbReference type="EMBL" id="FQNF01000047">
    <property type="protein sequence ID" value="SGZ40350.1"/>
    <property type="molecule type" value="Genomic_DNA"/>
</dbReference>
<proteinExistence type="predicted"/>
<feature type="region of interest" description="Disordered" evidence="10">
    <location>
        <begin position="403"/>
        <end position="422"/>
    </location>
</feature>
<dbReference type="OrthoDB" id="5857104at2759"/>
<dbReference type="GO" id="GO:0140008">
    <property type="term" value="F:histone H4 reader activity"/>
    <property type="evidence" value="ECO:0007669"/>
    <property type="project" value="UniProtKB-ARBA"/>
</dbReference>
<keyword evidence="4" id="KW-0347">Helicase</keyword>
<dbReference type="FunFam" id="3.40.50.10810:FF:000008">
    <property type="entry name" value="Chromatin structure-remodeling complex subunit snf21"/>
    <property type="match status" value="1"/>
</dbReference>
<feature type="coiled-coil region" evidence="9">
    <location>
        <begin position="267"/>
        <end position="294"/>
    </location>
</feature>
<feature type="domain" description="Helicase C-terminal" evidence="13">
    <location>
        <begin position="780"/>
        <end position="943"/>
    </location>
</feature>
<evidence type="ECO:0000256" key="10">
    <source>
        <dbReference type="SAM" id="MobiDB-lite"/>
    </source>
</evidence>
<dbReference type="SMART" id="SM00297">
    <property type="entry name" value="BROMO"/>
    <property type="match status" value="1"/>
</dbReference>
<dbReference type="CDD" id="cd17996">
    <property type="entry name" value="DEXHc_SMARCA2_SMARCA4"/>
    <property type="match status" value="1"/>
</dbReference>
<dbReference type="GO" id="GO:0016787">
    <property type="term" value="F:hydrolase activity"/>
    <property type="evidence" value="ECO:0007669"/>
    <property type="project" value="UniProtKB-KW"/>
</dbReference>
<organism evidence="14 15">
    <name type="scientific">Hanseniaspora guilliermondii</name>
    <dbReference type="NCBI Taxonomy" id="56406"/>
    <lineage>
        <taxon>Eukaryota</taxon>
        <taxon>Fungi</taxon>
        <taxon>Dikarya</taxon>
        <taxon>Ascomycota</taxon>
        <taxon>Saccharomycotina</taxon>
        <taxon>Saccharomycetes</taxon>
        <taxon>Saccharomycodales</taxon>
        <taxon>Saccharomycodaceae</taxon>
        <taxon>Hanseniaspora</taxon>
    </lineage>
</organism>
<evidence type="ECO:0000256" key="9">
    <source>
        <dbReference type="SAM" id="Coils"/>
    </source>
</evidence>
<dbReference type="CDD" id="cd18793">
    <property type="entry name" value="SF2_C_SNF"/>
    <property type="match status" value="1"/>
</dbReference>
<dbReference type="Pfam" id="PF00439">
    <property type="entry name" value="Bromodomain"/>
    <property type="match status" value="1"/>
</dbReference>
<evidence type="ECO:0000259" key="13">
    <source>
        <dbReference type="PROSITE" id="PS51194"/>
    </source>
</evidence>
<dbReference type="SUPFAM" id="SSF52540">
    <property type="entry name" value="P-loop containing nucleoside triphosphate hydrolases"/>
    <property type="match status" value="2"/>
</dbReference>
<evidence type="ECO:0000256" key="7">
    <source>
        <dbReference type="ARBA" id="ARBA00023242"/>
    </source>
</evidence>
<keyword evidence="6 8" id="KW-0103">Bromodomain</keyword>
<evidence type="ECO:0000256" key="5">
    <source>
        <dbReference type="ARBA" id="ARBA00022840"/>
    </source>
</evidence>
<dbReference type="Gene3D" id="1.20.920.10">
    <property type="entry name" value="Bromodomain-like"/>
    <property type="match status" value="1"/>
</dbReference>
<dbReference type="VEuPathDB" id="FungiDB:HGUI_02550"/>
<evidence type="ECO:0000256" key="8">
    <source>
        <dbReference type="PROSITE-ProRule" id="PRU00035"/>
    </source>
</evidence>
<evidence type="ECO:0000256" key="2">
    <source>
        <dbReference type="ARBA" id="ARBA00022741"/>
    </source>
</evidence>
<gene>
    <name evidence="14" type="ORF">HGUI_02550</name>
</gene>
<feature type="domain" description="Helicase ATP-binding" evidence="12">
    <location>
        <begin position="461"/>
        <end position="626"/>
    </location>
</feature>
<dbReference type="SMART" id="SM01314">
    <property type="entry name" value="SnAC"/>
    <property type="match status" value="1"/>
</dbReference>
<dbReference type="Gene3D" id="3.40.50.300">
    <property type="entry name" value="P-loop containing nucleotide triphosphate hydrolases"/>
    <property type="match status" value="1"/>
</dbReference>
<dbReference type="GO" id="GO:0010468">
    <property type="term" value="P:regulation of gene expression"/>
    <property type="evidence" value="ECO:0007669"/>
    <property type="project" value="UniProtKB-ARBA"/>
</dbReference>
<dbReference type="InterPro" id="IPR049730">
    <property type="entry name" value="SNF2/RAD54-like_C"/>
</dbReference>
<dbReference type="Pfam" id="PF07529">
    <property type="entry name" value="HSA"/>
    <property type="match status" value="1"/>
</dbReference>
<dbReference type="GO" id="GO:0004386">
    <property type="term" value="F:helicase activity"/>
    <property type="evidence" value="ECO:0007669"/>
    <property type="project" value="UniProtKB-KW"/>
</dbReference>
<reference evidence="15" key="1">
    <citation type="submission" date="2016-11" db="EMBL/GenBank/DDBJ databases">
        <authorList>
            <person name="Guldener U."/>
        </authorList>
    </citation>
    <scope>NUCLEOTIDE SEQUENCE [LARGE SCALE GENOMIC DNA]</scope>
</reference>
<dbReference type="Proteomes" id="UP000183365">
    <property type="component" value="Unassembled WGS sequence"/>
</dbReference>
<dbReference type="GO" id="GO:0005524">
    <property type="term" value="F:ATP binding"/>
    <property type="evidence" value="ECO:0007669"/>
    <property type="project" value="UniProtKB-KW"/>
</dbReference>
<dbReference type="InterPro" id="IPR001650">
    <property type="entry name" value="Helicase_C-like"/>
</dbReference>
<evidence type="ECO:0000259" key="11">
    <source>
        <dbReference type="PROSITE" id="PS50014"/>
    </source>
</evidence>
<dbReference type="PANTHER" id="PTHR10799">
    <property type="entry name" value="SNF2/RAD54 HELICASE FAMILY"/>
    <property type="match status" value="1"/>
</dbReference>
<dbReference type="GO" id="GO:0006302">
    <property type="term" value="P:double-strand break repair"/>
    <property type="evidence" value="ECO:0007669"/>
    <property type="project" value="UniProtKB-ARBA"/>
</dbReference>
<dbReference type="InterPro" id="IPR014012">
    <property type="entry name" value="HSA_dom"/>
</dbReference>
<dbReference type="InterPro" id="IPR036427">
    <property type="entry name" value="Bromodomain-like_sf"/>
</dbReference>
<dbReference type="GO" id="GO:0042393">
    <property type="term" value="F:histone binding"/>
    <property type="evidence" value="ECO:0007669"/>
    <property type="project" value="InterPro"/>
</dbReference>
<evidence type="ECO:0000313" key="14">
    <source>
        <dbReference type="EMBL" id="SGZ40350.1"/>
    </source>
</evidence>
<dbReference type="Gene3D" id="1.20.5.170">
    <property type="match status" value="1"/>
</dbReference>
<dbReference type="GO" id="GO:0005634">
    <property type="term" value="C:nucleus"/>
    <property type="evidence" value="ECO:0007669"/>
    <property type="project" value="UniProtKB-SubCell"/>
</dbReference>
<keyword evidence="7" id="KW-0539">Nucleus</keyword>
<feature type="region of interest" description="Disordered" evidence="10">
    <location>
        <begin position="1093"/>
        <end position="1211"/>
    </location>
</feature>
<dbReference type="InterPro" id="IPR027417">
    <property type="entry name" value="P-loop_NTPase"/>
</dbReference>
<evidence type="ECO:0000256" key="4">
    <source>
        <dbReference type="ARBA" id="ARBA00022806"/>
    </source>
</evidence>
<comment type="subcellular location">
    <subcellularLocation>
        <location evidence="1">Nucleus</location>
    </subcellularLocation>
</comment>
<dbReference type="InterPro" id="IPR001487">
    <property type="entry name" value="Bromodomain"/>
</dbReference>
<dbReference type="InterPro" id="IPR014001">
    <property type="entry name" value="Helicase_ATP-bd"/>
</dbReference>
<dbReference type="InterPro" id="IPR038718">
    <property type="entry name" value="SNF2-like_sf"/>
</dbReference>
<evidence type="ECO:0000256" key="3">
    <source>
        <dbReference type="ARBA" id="ARBA00022801"/>
    </source>
</evidence>
<dbReference type="GO" id="GO:0006366">
    <property type="term" value="P:transcription by RNA polymerase II"/>
    <property type="evidence" value="ECO:0007669"/>
    <property type="project" value="UniProtKB-ARBA"/>
</dbReference>
<evidence type="ECO:0000256" key="1">
    <source>
        <dbReference type="ARBA" id="ARBA00004123"/>
    </source>
</evidence>